<evidence type="ECO:0000313" key="2">
    <source>
        <dbReference type="Proteomes" id="UP000657918"/>
    </source>
</evidence>
<dbReference type="EMBL" id="JADGMS010000010">
    <property type="protein sequence ID" value="KAF9674569.1"/>
    <property type="molecule type" value="Genomic_DNA"/>
</dbReference>
<gene>
    <name evidence="1" type="ORF">SADUNF_Sadunf10G0140600</name>
</gene>
<organism evidence="1 2">
    <name type="scientific">Salix dunnii</name>
    <dbReference type="NCBI Taxonomy" id="1413687"/>
    <lineage>
        <taxon>Eukaryota</taxon>
        <taxon>Viridiplantae</taxon>
        <taxon>Streptophyta</taxon>
        <taxon>Embryophyta</taxon>
        <taxon>Tracheophyta</taxon>
        <taxon>Spermatophyta</taxon>
        <taxon>Magnoliopsida</taxon>
        <taxon>eudicotyledons</taxon>
        <taxon>Gunneridae</taxon>
        <taxon>Pentapetalae</taxon>
        <taxon>rosids</taxon>
        <taxon>fabids</taxon>
        <taxon>Malpighiales</taxon>
        <taxon>Salicaceae</taxon>
        <taxon>Saliceae</taxon>
        <taxon>Salix</taxon>
    </lineage>
</organism>
<keyword evidence="2" id="KW-1185">Reference proteome</keyword>
<dbReference type="AlphaFoldDB" id="A0A835MS66"/>
<comment type="caution">
    <text evidence="1">The sequence shown here is derived from an EMBL/GenBank/DDBJ whole genome shotgun (WGS) entry which is preliminary data.</text>
</comment>
<evidence type="ECO:0000313" key="1">
    <source>
        <dbReference type="EMBL" id="KAF9674569.1"/>
    </source>
</evidence>
<dbReference type="Proteomes" id="UP000657918">
    <property type="component" value="Unassembled WGS sequence"/>
</dbReference>
<sequence length="67" mass="7816">MDNSLNFKIAFDPEDFTDDDENLNADLLDLENEIKMNSKTTVREKTRVVLLLGWLHHSKKSKKVKII</sequence>
<name>A0A835MS66_9ROSI</name>
<proteinExistence type="predicted"/>
<reference evidence="1 2" key="1">
    <citation type="submission" date="2020-10" db="EMBL/GenBank/DDBJ databases">
        <title>Plant Genome Project.</title>
        <authorList>
            <person name="Zhang R.-G."/>
        </authorList>
    </citation>
    <scope>NUCLEOTIDE SEQUENCE [LARGE SCALE GENOMIC DNA]</scope>
    <source>
        <strain evidence="1">FAFU-HL-1</strain>
        <tissue evidence="1">Leaf</tissue>
    </source>
</reference>
<protein>
    <submittedName>
        <fullName evidence="1">Uncharacterized protein</fullName>
    </submittedName>
</protein>
<accession>A0A835MS66</accession>